<accession>A0A9D4ZJA2</accession>
<dbReference type="Gene3D" id="3.90.1300.10">
    <property type="entry name" value="Amidase signature (AS) domain"/>
    <property type="match status" value="1"/>
</dbReference>
<reference evidence="4" key="1">
    <citation type="submission" date="2021-01" db="EMBL/GenBank/DDBJ databases">
        <title>Adiantum capillus-veneris genome.</title>
        <authorList>
            <person name="Fang Y."/>
            <person name="Liao Q."/>
        </authorList>
    </citation>
    <scope>NUCLEOTIDE SEQUENCE</scope>
    <source>
        <strain evidence="4">H3</strain>
        <tissue evidence="4">Leaf</tissue>
    </source>
</reference>
<evidence type="ECO:0000259" key="3">
    <source>
        <dbReference type="Pfam" id="PF01425"/>
    </source>
</evidence>
<dbReference type="PANTHER" id="PTHR46310">
    <property type="entry name" value="AMIDASE 1"/>
    <property type="match status" value="1"/>
</dbReference>
<feature type="region of interest" description="Disordered" evidence="2">
    <location>
        <begin position="1"/>
        <end position="37"/>
    </location>
</feature>
<sequence length="626" mass="67062">MFRKEASIRGGAPSSSSTVTSSGASRSSVNNASKSSSGGFGIATSIATGILVVSRSRRKQLRKDLGAFIKFLELHPPPQPAPPIAPHPLTGLTFAIKDIFDVEGFVTGFGLPEWEMTHEPAPHTAHAVATLVQAGATCIGKTQMDEMGCGISGHNDHYEDLVNPVSSDYAPGGSSGGSAVAVSTELVDFALGTDTGGDVRVPAAFCEVLGFRPSHGSVSCSGVVPVSQSLDTVGWFARDAKVLYKVGQVLLRPPLSEVKQPRRILIADDCFRLLSVSESRHLSVALNAIENAFGKQAITHVKLGEYFASKISGLKMSLVCFRVDGEKGKAERGFAALKSLSDACQLLQGHEFKLNHEDWIHNSTALSASGRVKSALETNSELVSESLKLRNETRSSMSELLMSDSLLLIPTVVGPPPMLRTKPSVWVDFEEKALTLLSVASMSGCCQVSIPVGSINGYPSAISLVGKHGADHFLLNAADLLFPVLQKEAEIYTSTDHEDDRATPMPEAAEAAKEKGNEAFRKKDFKTAILSYSEAIECDEGNATYYSNRAAAYLALGNFHLAETDCSQAIDLDKKNVKAYMRRATARESLGCLKDADQDFKQALVLEPTNKIAADGVRRLKKQLFG</sequence>
<dbReference type="InterPro" id="IPR023631">
    <property type="entry name" value="Amidase_dom"/>
</dbReference>
<dbReference type="Proteomes" id="UP000886520">
    <property type="component" value="Chromosome 8"/>
</dbReference>
<organism evidence="4 5">
    <name type="scientific">Adiantum capillus-veneris</name>
    <name type="common">Maidenhair fern</name>
    <dbReference type="NCBI Taxonomy" id="13818"/>
    <lineage>
        <taxon>Eukaryota</taxon>
        <taxon>Viridiplantae</taxon>
        <taxon>Streptophyta</taxon>
        <taxon>Embryophyta</taxon>
        <taxon>Tracheophyta</taxon>
        <taxon>Polypodiopsida</taxon>
        <taxon>Polypodiidae</taxon>
        <taxon>Polypodiales</taxon>
        <taxon>Pteridineae</taxon>
        <taxon>Pteridaceae</taxon>
        <taxon>Vittarioideae</taxon>
        <taxon>Adiantum</taxon>
    </lineage>
</organism>
<feature type="repeat" description="TPR" evidence="1">
    <location>
        <begin position="577"/>
        <end position="610"/>
    </location>
</feature>
<proteinExistence type="predicted"/>
<feature type="compositionally biased region" description="Low complexity" evidence="2">
    <location>
        <begin position="14"/>
        <end position="37"/>
    </location>
</feature>
<dbReference type="PROSITE" id="PS50005">
    <property type="entry name" value="TPR"/>
    <property type="match status" value="1"/>
</dbReference>
<gene>
    <name evidence="4" type="ORF">GOP47_0008032</name>
</gene>
<dbReference type="SUPFAM" id="SSF48452">
    <property type="entry name" value="TPR-like"/>
    <property type="match status" value="1"/>
</dbReference>
<evidence type="ECO:0000256" key="1">
    <source>
        <dbReference type="PROSITE-ProRule" id="PRU00339"/>
    </source>
</evidence>
<dbReference type="OrthoDB" id="245563at2759"/>
<dbReference type="SMART" id="SM00028">
    <property type="entry name" value="TPR"/>
    <property type="match status" value="3"/>
</dbReference>
<dbReference type="InterPro" id="IPR011990">
    <property type="entry name" value="TPR-like_helical_dom_sf"/>
</dbReference>
<keyword evidence="5" id="KW-1185">Reference proteome</keyword>
<dbReference type="InterPro" id="IPR019734">
    <property type="entry name" value="TPR_rpt"/>
</dbReference>
<dbReference type="SUPFAM" id="SSF75304">
    <property type="entry name" value="Amidase signature (AS) enzymes"/>
    <property type="match status" value="1"/>
</dbReference>
<evidence type="ECO:0000313" key="5">
    <source>
        <dbReference type="Proteomes" id="UP000886520"/>
    </source>
</evidence>
<evidence type="ECO:0000256" key="2">
    <source>
        <dbReference type="SAM" id="MobiDB-lite"/>
    </source>
</evidence>
<keyword evidence="1" id="KW-0802">TPR repeat</keyword>
<dbReference type="Gene3D" id="1.25.40.10">
    <property type="entry name" value="Tetratricopeptide repeat domain"/>
    <property type="match status" value="1"/>
</dbReference>
<evidence type="ECO:0000313" key="4">
    <source>
        <dbReference type="EMBL" id="KAI5075967.1"/>
    </source>
</evidence>
<dbReference type="AlphaFoldDB" id="A0A9D4ZJA2"/>
<dbReference type="EMBL" id="JABFUD020000008">
    <property type="protein sequence ID" value="KAI5075967.1"/>
    <property type="molecule type" value="Genomic_DNA"/>
</dbReference>
<dbReference type="InterPro" id="IPR036928">
    <property type="entry name" value="AS_sf"/>
</dbReference>
<protein>
    <recommendedName>
        <fullName evidence="3">Amidase domain-containing protein</fullName>
    </recommendedName>
</protein>
<name>A0A9D4ZJA2_ADICA</name>
<feature type="domain" description="Amidase" evidence="3">
    <location>
        <begin position="87"/>
        <end position="475"/>
    </location>
</feature>
<comment type="caution">
    <text evidence="4">The sequence shown here is derived from an EMBL/GenBank/DDBJ whole genome shotgun (WGS) entry which is preliminary data.</text>
</comment>
<dbReference type="Pfam" id="PF13414">
    <property type="entry name" value="TPR_11"/>
    <property type="match status" value="1"/>
</dbReference>
<dbReference type="PANTHER" id="PTHR46310:SF7">
    <property type="entry name" value="AMIDASE 1"/>
    <property type="match status" value="1"/>
</dbReference>
<dbReference type="Pfam" id="PF01425">
    <property type="entry name" value="Amidase"/>
    <property type="match status" value="1"/>
</dbReference>